<dbReference type="InterPro" id="IPR008030">
    <property type="entry name" value="NmrA-like"/>
</dbReference>
<dbReference type="PANTHER" id="PTHR47706:SF9">
    <property type="entry name" value="NMRA-LIKE DOMAIN-CONTAINING PROTEIN-RELATED"/>
    <property type="match status" value="1"/>
</dbReference>
<dbReference type="Pfam" id="PF05368">
    <property type="entry name" value="NmrA"/>
    <property type="match status" value="1"/>
</dbReference>
<dbReference type="Gene3D" id="3.90.25.10">
    <property type="entry name" value="UDP-galactose 4-epimerase, domain 1"/>
    <property type="match status" value="1"/>
</dbReference>
<organism evidence="4 5">
    <name type="scientific">Fusarium avenaceum</name>
    <dbReference type="NCBI Taxonomy" id="40199"/>
    <lineage>
        <taxon>Eukaryota</taxon>
        <taxon>Fungi</taxon>
        <taxon>Dikarya</taxon>
        <taxon>Ascomycota</taxon>
        <taxon>Pezizomycotina</taxon>
        <taxon>Sordariomycetes</taxon>
        <taxon>Hypocreomycetidae</taxon>
        <taxon>Hypocreales</taxon>
        <taxon>Nectriaceae</taxon>
        <taxon>Fusarium</taxon>
        <taxon>Fusarium tricinctum species complex</taxon>
    </lineage>
</organism>
<sequence>MTEKTTVVLVGASGETGKSVADGILAFPDKFNLTALARPASVDKPEYQELKSRGVKIAPVDVSSVSDELLSLLSGVDVVITCLILTDMDAMKNIAIACQKAGVGRFIPSFWGPICPPRGVMRLRSEKEDLLDFMKTVYLPYTVIDVGWWYQMSLPSLPSGKIDDRIVFPVTSIKGDGNTKSALIDKRDIGKYVARIIADPRTLNKSVFIYNEIWTQNGVFDLLEKVSGEQIPRKYESGEAMMAAINDAKRRFADDDLQLLMAIGLSEYHYSLDIRGDNTPEHAEYLGYLSGKELYPDVQVETLEDYMKGVVDGTIERVYIGRR</sequence>
<proteinExistence type="predicted"/>
<dbReference type="GO" id="GO:0016491">
    <property type="term" value="F:oxidoreductase activity"/>
    <property type="evidence" value="ECO:0007669"/>
    <property type="project" value="UniProtKB-KW"/>
</dbReference>
<comment type="caution">
    <text evidence="4">The sequence shown here is derived from an EMBL/GenBank/DDBJ whole genome shotgun (WGS) entry which is preliminary data.</text>
</comment>
<dbReference type="Proteomes" id="UP000782241">
    <property type="component" value="Unassembled WGS sequence"/>
</dbReference>
<dbReference type="PANTHER" id="PTHR47706">
    <property type="entry name" value="NMRA-LIKE FAMILY PROTEIN"/>
    <property type="match status" value="1"/>
</dbReference>
<keyword evidence="5" id="KW-1185">Reference proteome</keyword>
<dbReference type="Gene3D" id="3.40.50.720">
    <property type="entry name" value="NAD(P)-binding Rossmann-like Domain"/>
    <property type="match status" value="1"/>
</dbReference>
<reference evidence="4" key="1">
    <citation type="submission" date="2021-04" db="EMBL/GenBank/DDBJ databases">
        <title>Draft genome of Fusarium avenaceum strain F156N33, isolated from an atmospheric sample in Virginia.</title>
        <authorList>
            <person name="Yang S."/>
            <person name="Vinatzer B.A."/>
            <person name="Coleman J."/>
        </authorList>
    </citation>
    <scope>NUCLEOTIDE SEQUENCE</scope>
    <source>
        <strain evidence="4">F156N33</strain>
    </source>
</reference>
<evidence type="ECO:0000259" key="3">
    <source>
        <dbReference type="Pfam" id="PF05368"/>
    </source>
</evidence>
<evidence type="ECO:0000256" key="1">
    <source>
        <dbReference type="ARBA" id="ARBA00022857"/>
    </source>
</evidence>
<dbReference type="EMBL" id="JAGPUO010000016">
    <property type="protein sequence ID" value="KAG5657622.1"/>
    <property type="molecule type" value="Genomic_DNA"/>
</dbReference>
<evidence type="ECO:0000313" key="4">
    <source>
        <dbReference type="EMBL" id="KAG5657622.1"/>
    </source>
</evidence>
<dbReference type="AlphaFoldDB" id="A0A9P7H338"/>
<dbReference type="InterPro" id="IPR051609">
    <property type="entry name" value="NmrA/Isoflavone_reductase-like"/>
</dbReference>
<dbReference type="InterPro" id="IPR036291">
    <property type="entry name" value="NAD(P)-bd_dom_sf"/>
</dbReference>
<name>A0A9P7H338_9HYPO</name>
<keyword evidence="1" id="KW-0521">NADP</keyword>
<dbReference type="SUPFAM" id="SSF51735">
    <property type="entry name" value="NAD(P)-binding Rossmann-fold domains"/>
    <property type="match status" value="1"/>
</dbReference>
<protein>
    <recommendedName>
        <fullName evidence="3">NmrA-like domain-containing protein</fullName>
    </recommendedName>
</protein>
<evidence type="ECO:0000313" key="5">
    <source>
        <dbReference type="Proteomes" id="UP000782241"/>
    </source>
</evidence>
<gene>
    <name evidence="4" type="ORF">KAF25_007655</name>
</gene>
<keyword evidence="2" id="KW-0560">Oxidoreductase</keyword>
<evidence type="ECO:0000256" key="2">
    <source>
        <dbReference type="ARBA" id="ARBA00023002"/>
    </source>
</evidence>
<accession>A0A9P7H338</accession>
<feature type="domain" description="NmrA-like" evidence="3">
    <location>
        <begin position="4"/>
        <end position="245"/>
    </location>
</feature>